<feature type="region of interest" description="Disordered" evidence="1">
    <location>
        <begin position="74"/>
        <end position="95"/>
    </location>
</feature>
<feature type="compositionally biased region" description="Pro residues" evidence="1">
    <location>
        <begin position="18"/>
        <end position="31"/>
    </location>
</feature>
<feature type="chain" id="PRO_5011465035" evidence="2">
    <location>
        <begin position="24"/>
        <end position="536"/>
    </location>
</feature>
<evidence type="ECO:0000259" key="3">
    <source>
        <dbReference type="Pfam" id="PF00561"/>
    </source>
</evidence>
<dbReference type="GO" id="GO:0006508">
    <property type="term" value="P:proteolysis"/>
    <property type="evidence" value="ECO:0007669"/>
    <property type="project" value="InterPro"/>
</dbReference>
<dbReference type="Pfam" id="PF08386">
    <property type="entry name" value="Abhydrolase_4"/>
    <property type="match status" value="1"/>
</dbReference>
<evidence type="ECO:0000313" key="5">
    <source>
        <dbReference type="EMBL" id="SFQ23676.1"/>
    </source>
</evidence>
<gene>
    <name evidence="5" type="ORF">SAMN05421810_105297</name>
</gene>
<dbReference type="EMBL" id="FOWW01000005">
    <property type="protein sequence ID" value="SFQ23676.1"/>
    <property type="molecule type" value="Genomic_DNA"/>
</dbReference>
<dbReference type="InterPro" id="IPR029058">
    <property type="entry name" value="AB_hydrolase_fold"/>
</dbReference>
<evidence type="ECO:0000256" key="1">
    <source>
        <dbReference type="SAM" id="MobiDB-lite"/>
    </source>
</evidence>
<evidence type="ECO:0000256" key="2">
    <source>
        <dbReference type="SAM" id="SignalP"/>
    </source>
</evidence>
<feature type="domain" description="AB hydrolase-1" evidence="3">
    <location>
        <begin position="138"/>
        <end position="280"/>
    </location>
</feature>
<dbReference type="STRING" id="587909.SAMN05421810_105297"/>
<dbReference type="InterPro" id="IPR005944">
    <property type="entry name" value="Pro_iminopeptidase"/>
</dbReference>
<proteinExistence type="predicted"/>
<keyword evidence="2" id="KW-0732">Signal</keyword>
<dbReference type="GO" id="GO:0004177">
    <property type="term" value="F:aminopeptidase activity"/>
    <property type="evidence" value="ECO:0007669"/>
    <property type="project" value="UniProtKB-EC"/>
</dbReference>
<reference evidence="6" key="1">
    <citation type="submission" date="2016-10" db="EMBL/GenBank/DDBJ databases">
        <authorList>
            <person name="Varghese N."/>
            <person name="Submissions S."/>
        </authorList>
    </citation>
    <scope>NUCLEOTIDE SEQUENCE [LARGE SCALE GENOMIC DNA]</scope>
    <source>
        <strain evidence="6">CGMCC 4.5579</strain>
    </source>
</reference>
<evidence type="ECO:0000259" key="4">
    <source>
        <dbReference type="Pfam" id="PF08386"/>
    </source>
</evidence>
<dbReference type="AlphaFoldDB" id="A0A1I5WVY6"/>
<dbReference type="Pfam" id="PF00561">
    <property type="entry name" value="Abhydrolase_1"/>
    <property type="match status" value="1"/>
</dbReference>
<feature type="signal peptide" evidence="2">
    <location>
        <begin position="1"/>
        <end position="23"/>
    </location>
</feature>
<dbReference type="RefSeq" id="WP_092531143.1">
    <property type="nucleotide sequence ID" value="NZ_FOWW01000005.1"/>
</dbReference>
<dbReference type="PANTHER" id="PTHR43722:SF1">
    <property type="entry name" value="PROLINE IMINOPEPTIDASE"/>
    <property type="match status" value="1"/>
</dbReference>
<keyword evidence="6" id="KW-1185">Reference proteome</keyword>
<organism evidence="5 6">
    <name type="scientific">Amycolatopsis arida</name>
    <dbReference type="NCBI Taxonomy" id="587909"/>
    <lineage>
        <taxon>Bacteria</taxon>
        <taxon>Bacillati</taxon>
        <taxon>Actinomycetota</taxon>
        <taxon>Actinomycetes</taxon>
        <taxon>Pseudonocardiales</taxon>
        <taxon>Pseudonocardiaceae</taxon>
        <taxon>Amycolatopsis</taxon>
    </lineage>
</organism>
<feature type="compositionally biased region" description="Basic and acidic residues" evidence="1">
    <location>
        <begin position="74"/>
        <end position="84"/>
    </location>
</feature>
<dbReference type="InterPro" id="IPR000073">
    <property type="entry name" value="AB_hydrolase_1"/>
</dbReference>
<dbReference type="PANTHER" id="PTHR43722">
    <property type="entry name" value="PROLINE IMINOPEPTIDASE"/>
    <property type="match status" value="1"/>
</dbReference>
<dbReference type="Proteomes" id="UP000198727">
    <property type="component" value="Unassembled WGS sequence"/>
</dbReference>
<dbReference type="InterPro" id="IPR013595">
    <property type="entry name" value="Pept_S33_TAP-like_C"/>
</dbReference>
<sequence length="536" mass="57193">MFRSVLAALTVTATLAAPPPAAAAPTDPPVSPLAAQASAADAAPTPVLDWRPCAEPGLEHLQCAVAAVPLDYDNNRDHNDDHNHAHNQAHPGGPMLDLAVVRQPATDPERRVGTLFTAVGGPGGSGIDAARNGLGFGELARRFDIVTFDQRGIGRSRQVRCFASAEEQERFWVGVQLPPVTPAQERAAERASRAHARGCAAHSPDLIGHLTTVDAARDMDLLRRAVGEPKLIYTGGSYASYLGAVYGALFGDRVRALHLVAVLDPVGYTNATLGLLWQRSAGTEEVLREFARLCARAGRDRCPLAAPTTDAVLARNAAVLDALRRGPVTVGRGEEAVRVRYADVVPIHATLLYDTGEGWPALAALIAELERGADGDPTVVGEVLAAMSFRLDFLDSYLAISCADNTFPRHPGLWPGLATAFEAHAPTYGRHWLYQQQACAAWPAPPGGYPQRHTGPWRLRGDVPALLVNNRYDPVTPLAGARTAERVMGDARLVVVEGHGHSVRGRCTDAMAERYLIDLELPPPGATCAPDRPPFA</sequence>
<protein>
    <submittedName>
        <fullName evidence="5">Alpha/beta hydrolase fold</fullName>
    </submittedName>
</protein>
<dbReference type="Gene3D" id="3.40.50.1820">
    <property type="entry name" value="alpha/beta hydrolase"/>
    <property type="match status" value="1"/>
</dbReference>
<feature type="region of interest" description="Disordered" evidence="1">
    <location>
        <begin position="18"/>
        <end position="38"/>
    </location>
</feature>
<dbReference type="GO" id="GO:0005737">
    <property type="term" value="C:cytoplasm"/>
    <property type="evidence" value="ECO:0007669"/>
    <property type="project" value="InterPro"/>
</dbReference>
<keyword evidence="5" id="KW-0378">Hydrolase</keyword>
<accession>A0A1I5WVY6</accession>
<evidence type="ECO:0000313" key="6">
    <source>
        <dbReference type="Proteomes" id="UP000198727"/>
    </source>
</evidence>
<dbReference type="OrthoDB" id="4006962at2"/>
<name>A0A1I5WVY6_9PSEU</name>
<dbReference type="SUPFAM" id="SSF53474">
    <property type="entry name" value="alpha/beta-Hydrolases"/>
    <property type="match status" value="1"/>
</dbReference>
<feature type="domain" description="Peptidase S33 tripeptidyl aminopeptidase-like C-terminal" evidence="4">
    <location>
        <begin position="426"/>
        <end position="528"/>
    </location>
</feature>